<proteinExistence type="predicted"/>
<protein>
    <recommendedName>
        <fullName evidence="5">DUF3732 domain-containing protein</fullName>
    </recommendedName>
</protein>
<dbReference type="Pfam" id="PF12532">
    <property type="entry name" value="DUF3732"/>
    <property type="match status" value="1"/>
</dbReference>
<evidence type="ECO:0008006" key="5">
    <source>
        <dbReference type="Google" id="ProtNLM"/>
    </source>
</evidence>
<dbReference type="EMBL" id="JMIY01000009">
    <property type="protein sequence ID" value="KCZ70292.1"/>
    <property type="molecule type" value="Genomic_DNA"/>
</dbReference>
<gene>
    <name evidence="3" type="ORF">ANME2D_03408</name>
</gene>
<evidence type="ECO:0000313" key="4">
    <source>
        <dbReference type="Proteomes" id="UP000027153"/>
    </source>
</evidence>
<keyword evidence="4" id="KW-1185">Reference proteome</keyword>
<reference evidence="3 4" key="1">
    <citation type="journal article" date="2013" name="Nature">
        <title>Anaerobic oxidation of methane coupled to nitrate reduction in a novel archaeal lineage.</title>
        <authorList>
            <person name="Haroon M.F."/>
            <person name="Hu S."/>
            <person name="Shi Y."/>
            <person name="Imelfort M."/>
            <person name="Keller J."/>
            <person name="Hugenholtz P."/>
            <person name="Yuan Z."/>
            <person name="Tyson G.W."/>
        </authorList>
    </citation>
    <scope>NUCLEOTIDE SEQUENCE [LARGE SCALE GENOMIC DNA]</scope>
    <source>
        <strain evidence="3 4">ANME-2d</strain>
    </source>
</reference>
<name>A0A062UYL8_9EURY</name>
<feature type="region of interest" description="Disordered" evidence="2">
    <location>
        <begin position="503"/>
        <end position="523"/>
    </location>
</feature>
<comment type="caution">
    <text evidence="3">The sequence shown here is derived from an EMBL/GenBank/DDBJ whole genome shotgun (WGS) entry which is preliminary data.</text>
</comment>
<feature type="coiled-coil region" evidence="1">
    <location>
        <begin position="111"/>
        <end position="142"/>
    </location>
</feature>
<evidence type="ECO:0000256" key="1">
    <source>
        <dbReference type="SAM" id="Coils"/>
    </source>
</evidence>
<sequence>MLVARSEPGDKSQTTDMYMNEAETVEIVNHPYKTCNTDALKNRLNQLAGLPSLDFAGGEVESSFKYRPSIRDMAAFEFQPQHIVANPYTLFFKADTFDHREKLKTIFPFVLGAITNKILALRRELKELVKEFELKTEELNNRKAAANAWIIDIKASYSKAREFGLLREAPNPQTDWDINNYIQILQKVPKSSELNLPKIEEGSTERAVKELNALKNEEEGISHSIGVLRNKLSKLESLSYSEEQYGKALNFQTERLDSVGWFEDKIKDKTLCPFCGSESRSASDEISKLLEVTKNVQRTSQAVTSAREVLDKEIADIKKQLRDLEGRLNVVRDHRQLLESKSEDLRARRQTLNEIYRFVGRLEQSLDNLNIVQIDSRLVEELKLLESRIKDIKVKLNPEEEKRRLGNALNYISSYISHYVKFIDVERPNDPIHLDTTNLTVQVLLKNRSRKDYLWEIGSGANWMGYHISTLLALHEYFLSLNISPVPNFLVIDQPSQVYFPERWPGDLDPKNPSKLPEEPSSDDIERVNKIFRTLSEGLSRTKNKLQLLVIEHADEITWQGIKDINLVDRWRDGRALIPQDW</sequence>
<dbReference type="AlphaFoldDB" id="A0A062UYL8"/>
<dbReference type="InterPro" id="IPR022205">
    <property type="entry name" value="DUF3732"/>
</dbReference>
<feature type="coiled-coil region" evidence="1">
    <location>
        <begin position="307"/>
        <end position="355"/>
    </location>
</feature>
<keyword evidence="1" id="KW-0175">Coiled coil</keyword>
<dbReference type="Proteomes" id="UP000027153">
    <property type="component" value="Unassembled WGS sequence"/>
</dbReference>
<organism evidence="3 4">
    <name type="scientific">Candidatus Methanoperedens nitratireducens</name>
    <dbReference type="NCBI Taxonomy" id="1392998"/>
    <lineage>
        <taxon>Archaea</taxon>
        <taxon>Methanobacteriati</taxon>
        <taxon>Methanobacteriota</taxon>
        <taxon>Stenosarchaea group</taxon>
        <taxon>Methanomicrobia</taxon>
        <taxon>Methanosarcinales</taxon>
        <taxon>ANME-2 cluster</taxon>
        <taxon>Candidatus Methanoperedentaceae</taxon>
        <taxon>Candidatus Methanoperedens</taxon>
    </lineage>
</organism>
<evidence type="ECO:0000313" key="3">
    <source>
        <dbReference type="EMBL" id="KCZ70292.1"/>
    </source>
</evidence>
<evidence type="ECO:0000256" key="2">
    <source>
        <dbReference type="SAM" id="MobiDB-lite"/>
    </source>
</evidence>
<dbReference type="PATRIC" id="fig|1392998.3.peg.3400"/>
<feature type="compositionally biased region" description="Basic and acidic residues" evidence="2">
    <location>
        <begin position="504"/>
        <end position="523"/>
    </location>
</feature>
<accession>A0A062UYL8</accession>